<dbReference type="Gene3D" id="1.10.510.10">
    <property type="entry name" value="Transferase(Phosphotransferase) domain 1"/>
    <property type="match status" value="1"/>
</dbReference>
<evidence type="ECO:0000256" key="2">
    <source>
        <dbReference type="ARBA" id="ARBA00022679"/>
    </source>
</evidence>
<organism evidence="10 11">
    <name type="scientific">Dovyalis caffra</name>
    <dbReference type="NCBI Taxonomy" id="77055"/>
    <lineage>
        <taxon>Eukaryota</taxon>
        <taxon>Viridiplantae</taxon>
        <taxon>Streptophyta</taxon>
        <taxon>Embryophyta</taxon>
        <taxon>Tracheophyta</taxon>
        <taxon>Spermatophyta</taxon>
        <taxon>Magnoliopsida</taxon>
        <taxon>eudicotyledons</taxon>
        <taxon>Gunneridae</taxon>
        <taxon>Pentapetalae</taxon>
        <taxon>rosids</taxon>
        <taxon>fabids</taxon>
        <taxon>Malpighiales</taxon>
        <taxon>Salicaceae</taxon>
        <taxon>Flacourtieae</taxon>
        <taxon>Dovyalis</taxon>
    </lineage>
</organism>
<dbReference type="PANTHER" id="PTHR36055">
    <property type="entry name" value="C2H2-LIKE ZINC FINGER PROTEIN"/>
    <property type="match status" value="1"/>
</dbReference>
<protein>
    <submittedName>
        <fullName evidence="10">Uncharacterized protein</fullName>
    </submittedName>
</protein>
<evidence type="ECO:0000259" key="9">
    <source>
        <dbReference type="PROSITE" id="PS51698"/>
    </source>
</evidence>
<evidence type="ECO:0000256" key="5">
    <source>
        <dbReference type="SAM" id="Coils"/>
    </source>
</evidence>
<evidence type="ECO:0000256" key="4">
    <source>
        <dbReference type="PROSITE-ProRule" id="PRU10141"/>
    </source>
</evidence>
<keyword evidence="2" id="KW-0808">Transferase</keyword>
<dbReference type="GO" id="GO:0008270">
    <property type="term" value="F:zinc ion binding"/>
    <property type="evidence" value="ECO:0007669"/>
    <property type="project" value="UniProtKB-KW"/>
</dbReference>
<dbReference type="PANTHER" id="PTHR36055:SF1">
    <property type="entry name" value="C2H2-LIKE ZINC FINGER PROTEIN"/>
    <property type="match status" value="1"/>
</dbReference>
<keyword evidence="4" id="KW-0067">ATP-binding</keyword>
<dbReference type="InterPro" id="IPR011009">
    <property type="entry name" value="Kinase-like_dom_sf"/>
</dbReference>
<gene>
    <name evidence="10" type="ORF">DCAF_LOCUS12346</name>
</gene>
<dbReference type="GO" id="GO:0004672">
    <property type="term" value="F:protein kinase activity"/>
    <property type="evidence" value="ECO:0007669"/>
    <property type="project" value="InterPro"/>
</dbReference>
<name>A0AAV1RPI0_9ROSI</name>
<evidence type="ECO:0000313" key="11">
    <source>
        <dbReference type="Proteomes" id="UP001314170"/>
    </source>
</evidence>
<dbReference type="EMBL" id="CAWUPB010001010">
    <property type="protein sequence ID" value="CAK7337318.1"/>
    <property type="molecule type" value="Genomic_DNA"/>
</dbReference>
<evidence type="ECO:0000256" key="3">
    <source>
        <dbReference type="PROSITE-ProRule" id="PRU00042"/>
    </source>
</evidence>
<feature type="compositionally biased region" description="Polar residues" evidence="6">
    <location>
        <begin position="1177"/>
        <end position="1197"/>
    </location>
</feature>
<dbReference type="Pfam" id="PF04564">
    <property type="entry name" value="U-box"/>
    <property type="match status" value="1"/>
</dbReference>
<comment type="caution">
    <text evidence="10">The sequence shown here is derived from an EMBL/GenBank/DDBJ whole genome shotgun (WGS) entry which is preliminary data.</text>
</comment>
<evidence type="ECO:0000256" key="1">
    <source>
        <dbReference type="ARBA" id="ARBA00004906"/>
    </source>
</evidence>
<dbReference type="CDD" id="cd16655">
    <property type="entry name" value="RING-Ubox_WDSUB1-like"/>
    <property type="match status" value="1"/>
</dbReference>
<keyword evidence="3" id="KW-0863">Zinc-finger</keyword>
<feature type="binding site" evidence="4">
    <location>
        <position position="471"/>
    </location>
    <ligand>
        <name>ATP</name>
        <dbReference type="ChEBI" id="CHEBI:30616"/>
    </ligand>
</feature>
<dbReference type="InterPro" id="IPR013083">
    <property type="entry name" value="Znf_RING/FYVE/PHD"/>
</dbReference>
<dbReference type="GO" id="GO:0016567">
    <property type="term" value="P:protein ubiquitination"/>
    <property type="evidence" value="ECO:0007669"/>
    <property type="project" value="InterPro"/>
</dbReference>
<keyword evidence="11" id="KW-1185">Reference proteome</keyword>
<accession>A0AAV1RPI0</accession>
<feature type="region of interest" description="Disordered" evidence="6">
    <location>
        <begin position="1177"/>
        <end position="1236"/>
    </location>
</feature>
<dbReference type="Proteomes" id="UP001314170">
    <property type="component" value="Unassembled WGS sequence"/>
</dbReference>
<dbReference type="InterPro" id="IPR001245">
    <property type="entry name" value="Ser-Thr/Tyr_kinase_cat_dom"/>
</dbReference>
<dbReference type="InterPro" id="IPR003613">
    <property type="entry name" value="Ubox_domain"/>
</dbReference>
<dbReference type="Pfam" id="PF07714">
    <property type="entry name" value="PK_Tyr_Ser-Thr"/>
    <property type="match status" value="1"/>
</dbReference>
<dbReference type="InterPro" id="IPR013087">
    <property type="entry name" value="Znf_C2H2_type"/>
</dbReference>
<dbReference type="SMART" id="SM00504">
    <property type="entry name" value="Ubox"/>
    <property type="match status" value="1"/>
</dbReference>
<feature type="region of interest" description="Disordered" evidence="6">
    <location>
        <begin position="1101"/>
        <end position="1138"/>
    </location>
</feature>
<dbReference type="PROSITE" id="PS50011">
    <property type="entry name" value="PROTEIN_KINASE_DOM"/>
    <property type="match status" value="1"/>
</dbReference>
<evidence type="ECO:0000259" key="7">
    <source>
        <dbReference type="PROSITE" id="PS50011"/>
    </source>
</evidence>
<keyword evidence="3" id="KW-0862">Zinc</keyword>
<keyword evidence="5" id="KW-0175">Coiled coil</keyword>
<dbReference type="SUPFAM" id="SSF57850">
    <property type="entry name" value="RING/U-box"/>
    <property type="match status" value="1"/>
</dbReference>
<dbReference type="GO" id="GO:0004842">
    <property type="term" value="F:ubiquitin-protein transferase activity"/>
    <property type="evidence" value="ECO:0007669"/>
    <property type="project" value="InterPro"/>
</dbReference>
<feature type="domain" description="C2H2-type" evidence="8">
    <location>
        <begin position="867"/>
        <end position="894"/>
    </location>
</feature>
<feature type="domain" description="Protein kinase" evidence="7">
    <location>
        <begin position="444"/>
        <end position="711"/>
    </location>
</feature>
<dbReference type="Gene3D" id="3.30.40.10">
    <property type="entry name" value="Zinc/RING finger domain, C3HC4 (zinc finger)"/>
    <property type="match status" value="1"/>
</dbReference>
<evidence type="ECO:0000256" key="6">
    <source>
        <dbReference type="SAM" id="MobiDB-lite"/>
    </source>
</evidence>
<dbReference type="CDD" id="cd01989">
    <property type="entry name" value="USP_STK_Ubox_N"/>
    <property type="match status" value="1"/>
</dbReference>
<dbReference type="InterPro" id="IPR000719">
    <property type="entry name" value="Prot_kinase_dom"/>
</dbReference>
<sequence>MGDVDGFEAERAFDLEETIFVAVGKNVEKSRRLLFWVLQSFAGKKICLLYVHQPANVVSLTDRKLAVNELKEDAVKAFQGFETKTMHDVLDQYCLILAQEGVQADKVWIEMDNIEKGIVEIISQCNIRWLVMGAAADKYYSKKLGELKSKKAIFVCQQAPTFCHIWFVCRGCLIYTREGRYYRSEAEVSLPLLLPSSDSDTEQLRILRSESLTQLDRSLDAEEVADDLGGILGRFDRYPVHSCQSTNTILSNSKFIPLLADEEEKTQMRTTEETCSRLEKAIMDANDSKKKALVEALNRWKEEDNAMEAKCKAKALENLCVKEISLRKETEEALDRKKQEVEKTKNQRDEFLKELQMVKEDKCALESQIAESQHMVEELEEKIISAVQLLISFKERRDAARVEYENAIQEVRRLNISAKAAAAGWKSELLELSFMEINEATHNFDPSRKIGEGRYGSVYKGLLRHLFVAIKMFSSYSSQCLLDFQNGVEILSRVRHPNLVTLVGTCPESRSLVYEYVRNGSLEDHLSCKDKKPPLPWQTRIRIAVQICSSLTFLHSNKPCIIHGNLKPSKVLLDANFVSKLTDFGIFHLIPRSESTSNSTGLCNKSTSNFTSLYVDPEYLESGMPTPESDVYSFGIILLQLLTGRAALDIVKDVKFAIEKENFKALLDCSGGDWPFEEALQLANLALRCCEKNRLDRPDLVLILRVLEPMKTSCFDSGPKEPRRAPSNFVCPILQEVMDDPQIAADGFTYDAEAIRGWLKSGHDTSPMTNLKLEHSNLLPNHALHQAILEWKQPVKPVNSITDVMRPEEGNDSSLDTVIKDAIGKQPLLSFSRPNDNPVQWIQLLHALDQPDYPGWPLLTPLKVQMQKCSKCSREFCSSINYRRHLRVHHRLKRLDKDSANNKDSLGAFWDKLSEDKAKEILSFKDVTLEEVPGSSIIKSLTAVIRKPGISSLTQSCWRAGSALLDLVQGRPSRFPLPSGQLFSILDDASEKTFLCGPAVLIQKYIFDGGAGKIGLETKNIVACTSFVVEQKLIKAWLADQDAEALRCQKLLVEEEEAAQRRQAELLERKRQKKLRHKELKAKEQRQDEKVDVKERIDDTLEAVPQAEQSCPLPISDSDTLGSETLPDDVPSSLEPFQLPRTDEDVDLENQIGHGGGHSMLQGSSHSHIVVARWHASSKSQRNHLSNGFHASQNSQAPKPGTMQKHGIQRDFKPGPIVYGNRKWSRKPKPESNGESLEAIVQKEAITEPDHDKKGEVLIGSISVTLGNCSHDESNNLDGAQDDSLVEHEIPKKNNVQEKHNRPDSVQCGTNRPTVKLWRPVSRNGTKSLMLAENGHRECQLDIIGGKGEDQILCNDSSVRSCAMDDSFGGMENGSLLGDLCPGGLQFSSHEAKVFLAERWKEAIAAEHVKLALSPEYQVAANRSSDIRKQDVIGCAENQLVDVEAQESSTTGAGKPKFKTKPDKGVKLKYIPKQ</sequence>
<keyword evidence="4" id="KW-0547">Nucleotide-binding</keyword>
<feature type="region of interest" description="Disordered" evidence="6">
    <location>
        <begin position="1445"/>
        <end position="1464"/>
    </location>
</feature>
<reference evidence="10 11" key="1">
    <citation type="submission" date="2024-01" db="EMBL/GenBank/DDBJ databases">
        <authorList>
            <person name="Waweru B."/>
        </authorList>
    </citation>
    <scope>NUCLEOTIDE SEQUENCE [LARGE SCALE GENOMIC DNA]</scope>
</reference>
<proteinExistence type="predicted"/>
<dbReference type="InterPro" id="IPR017441">
    <property type="entry name" value="Protein_kinase_ATP_BS"/>
</dbReference>
<dbReference type="PROSITE" id="PS50157">
    <property type="entry name" value="ZINC_FINGER_C2H2_2"/>
    <property type="match status" value="1"/>
</dbReference>
<evidence type="ECO:0000259" key="8">
    <source>
        <dbReference type="PROSITE" id="PS50157"/>
    </source>
</evidence>
<dbReference type="SUPFAM" id="SSF56112">
    <property type="entry name" value="Protein kinase-like (PK-like)"/>
    <property type="match status" value="1"/>
</dbReference>
<feature type="coiled-coil region" evidence="5">
    <location>
        <begin position="327"/>
        <end position="417"/>
    </location>
</feature>
<dbReference type="Gene3D" id="3.30.200.20">
    <property type="entry name" value="Phosphorylase Kinase, domain 1"/>
    <property type="match status" value="1"/>
</dbReference>
<feature type="domain" description="U-box" evidence="9">
    <location>
        <begin position="724"/>
        <end position="798"/>
    </location>
</feature>
<dbReference type="GO" id="GO:0005524">
    <property type="term" value="F:ATP binding"/>
    <property type="evidence" value="ECO:0007669"/>
    <property type="project" value="UniProtKB-UniRule"/>
</dbReference>
<comment type="pathway">
    <text evidence="1">Protein modification; protein ubiquitination.</text>
</comment>
<dbReference type="PROSITE" id="PS00107">
    <property type="entry name" value="PROTEIN_KINASE_ATP"/>
    <property type="match status" value="1"/>
</dbReference>
<dbReference type="PROSITE" id="PS51698">
    <property type="entry name" value="U_BOX"/>
    <property type="match status" value="1"/>
</dbReference>
<dbReference type="PROSITE" id="PS00028">
    <property type="entry name" value="ZINC_FINGER_C2H2_1"/>
    <property type="match status" value="1"/>
</dbReference>
<evidence type="ECO:0000313" key="10">
    <source>
        <dbReference type="EMBL" id="CAK7337318.1"/>
    </source>
</evidence>
<keyword evidence="3" id="KW-0479">Metal-binding</keyword>